<keyword evidence="4" id="KW-0456">Lyase</keyword>
<evidence type="ECO:0000256" key="4">
    <source>
        <dbReference type="ARBA" id="ARBA00023239"/>
    </source>
</evidence>
<sequence>MLRGRSIYMTGGTGFVGAAMLEVIAAANLRQGLGASVVALSRDPDAFAWRLPHLAEAPGITLVQGDVRTAQVEGRYDVVIAGAADASAQLNRENPIAMIDTIVEGTRRTLALARASGAKRMLMMSSGAVYGRFPPGVSLIDETATSAPDCLDPYYAYAEAKRMAELLCAISSARDGVEIPVARIFTLVGPRLPLDAHFAVGNFIRDALAGGPVRVGGDGTAVRSYLHSVDLCVWLFALLARGQSGRAYNVGSDQAVSIKALAETVAAAAPTPCGVTIAGRADASNPINHYAPNISRAKSELGLNVTIPLGEAIARTMDWHLAQRA</sequence>
<protein>
    <submittedName>
        <fullName evidence="6">NAD-dependent epimerase/dehydratase family protein</fullName>
    </submittedName>
</protein>
<dbReference type="OrthoDB" id="7941325at2"/>
<dbReference type="GO" id="GO:0070403">
    <property type="term" value="F:NAD+ binding"/>
    <property type="evidence" value="ECO:0007669"/>
    <property type="project" value="InterPro"/>
</dbReference>
<dbReference type="AlphaFoldDB" id="A0A6N8DRA6"/>
<reference evidence="6 7" key="1">
    <citation type="submission" date="2019-11" db="EMBL/GenBank/DDBJ databases">
        <title>Whole-genome sequence of a Rhodoblastus acidophilus DSM 142.</title>
        <authorList>
            <person name="Kyndt J.A."/>
            <person name="Meyer T.E."/>
        </authorList>
    </citation>
    <scope>NUCLEOTIDE SEQUENCE [LARGE SCALE GENOMIC DNA]</scope>
    <source>
        <strain evidence="6 7">DSM 142</strain>
    </source>
</reference>
<dbReference type="GO" id="GO:0042732">
    <property type="term" value="P:D-xylose metabolic process"/>
    <property type="evidence" value="ECO:0007669"/>
    <property type="project" value="InterPro"/>
</dbReference>
<evidence type="ECO:0000256" key="2">
    <source>
        <dbReference type="ARBA" id="ARBA00022793"/>
    </source>
</evidence>
<dbReference type="SUPFAM" id="SSF51735">
    <property type="entry name" value="NAD(P)-binding Rossmann-fold domains"/>
    <property type="match status" value="1"/>
</dbReference>
<dbReference type="Gene3D" id="3.40.50.720">
    <property type="entry name" value="NAD(P)-binding Rossmann-like Domain"/>
    <property type="match status" value="1"/>
</dbReference>
<dbReference type="PANTHER" id="PTHR43078">
    <property type="entry name" value="UDP-GLUCURONIC ACID DECARBOXYLASE-RELATED"/>
    <property type="match status" value="1"/>
</dbReference>
<comment type="cofactor">
    <cofactor evidence="1">
        <name>NAD(+)</name>
        <dbReference type="ChEBI" id="CHEBI:57540"/>
    </cofactor>
</comment>
<evidence type="ECO:0000313" key="7">
    <source>
        <dbReference type="Proteomes" id="UP000439113"/>
    </source>
</evidence>
<keyword evidence="2" id="KW-0210">Decarboxylase</keyword>
<comment type="caution">
    <text evidence="6">The sequence shown here is derived from an EMBL/GenBank/DDBJ whole genome shotgun (WGS) entry which is preliminary data.</text>
</comment>
<dbReference type="InterPro" id="IPR044516">
    <property type="entry name" value="UXS-like"/>
</dbReference>
<evidence type="ECO:0000259" key="5">
    <source>
        <dbReference type="Pfam" id="PF01370"/>
    </source>
</evidence>
<name>A0A6N8DRA6_RHOAC</name>
<keyword evidence="3" id="KW-0520">NAD</keyword>
<dbReference type="GO" id="GO:0048040">
    <property type="term" value="F:UDP-glucuronate decarboxylase activity"/>
    <property type="evidence" value="ECO:0007669"/>
    <property type="project" value="TreeGrafter"/>
</dbReference>
<organism evidence="6 7">
    <name type="scientific">Rhodoblastus acidophilus</name>
    <name type="common">Rhodopseudomonas acidophila</name>
    <dbReference type="NCBI Taxonomy" id="1074"/>
    <lineage>
        <taxon>Bacteria</taxon>
        <taxon>Pseudomonadati</taxon>
        <taxon>Pseudomonadota</taxon>
        <taxon>Alphaproteobacteria</taxon>
        <taxon>Hyphomicrobiales</taxon>
        <taxon>Rhodoblastaceae</taxon>
        <taxon>Rhodoblastus</taxon>
    </lineage>
</organism>
<proteinExistence type="predicted"/>
<dbReference type="Pfam" id="PF01370">
    <property type="entry name" value="Epimerase"/>
    <property type="match status" value="1"/>
</dbReference>
<dbReference type="PANTHER" id="PTHR43078:SF6">
    <property type="entry name" value="UDP-GLUCURONIC ACID DECARBOXYLASE 1"/>
    <property type="match status" value="1"/>
</dbReference>
<dbReference type="InterPro" id="IPR001509">
    <property type="entry name" value="Epimerase_deHydtase"/>
</dbReference>
<evidence type="ECO:0000313" key="6">
    <source>
        <dbReference type="EMBL" id="MTV32075.1"/>
    </source>
</evidence>
<evidence type="ECO:0000256" key="1">
    <source>
        <dbReference type="ARBA" id="ARBA00001911"/>
    </source>
</evidence>
<accession>A0A6N8DRA6</accession>
<feature type="domain" description="NAD-dependent epimerase/dehydratase" evidence="5">
    <location>
        <begin position="7"/>
        <end position="251"/>
    </location>
</feature>
<gene>
    <name evidence="6" type="ORF">GJ654_13880</name>
</gene>
<dbReference type="EMBL" id="WNKS01000013">
    <property type="protein sequence ID" value="MTV32075.1"/>
    <property type="molecule type" value="Genomic_DNA"/>
</dbReference>
<dbReference type="InterPro" id="IPR036291">
    <property type="entry name" value="NAD(P)-bd_dom_sf"/>
</dbReference>
<dbReference type="GO" id="GO:0005737">
    <property type="term" value="C:cytoplasm"/>
    <property type="evidence" value="ECO:0007669"/>
    <property type="project" value="TreeGrafter"/>
</dbReference>
<evidence type="ECO:0000256" key="3">
    <source>
        <dbReference type="ARBA" id="ARBA00023027"/>
    </source>
</evidence>
<dbReference type="Proteomes" id="UP000439113">
    <property type="component" value="Unassembled WGS sequence"/>
</dbReference>